<evidence type="ECO:0000256" key="4">
    <source>
        <dbReference type="ARBA" id="ARBA00022840"/>
    </source>
</evidence>
<sequence>MSDLVPIVGSWICKRDDPDKIGVVLHVANRNGRTAIEADFGPFGRSWIAQHEWGSGLRPGFTVQDIPLSSVRRTLGTGTVVEIRELATREQALVQFHQSGKLIWLPFERLKRVKDPSLRFKRSEPIEDRAAERTSLNIIAQALKSWNEATGALDRLDVDPLPHQIALVHHIINSGQTNWLIADDVGLGKTIEVGLLMAGLERRETLRRILLVVPSGLTRQWKDEMLLKFDRRFLIYGVDFRVSDHKEWGLYERVIVSLDLAKPRSSDDDGADLDSNFGMLLAAGSWDIVIFDEAHRLARNDRGQSTLRFKLAQALRKKTDSLVLLSGTPHQGDNGKFRNLLSLVRPDLKPAIDQLEENSDVVREIVLRNRKIDTVDIEGNFLFKGVSVKRIEVSHDPAFAEMERELKTYLRTGYQAGEAMGGSEGRAIGFVMTIYRKLASSSVAALHMSLKRRLERIEEANGSETLNPSEDDDVDDDLSNRPATASPHQFFDGEIELIQRLLGKTTDCMRTDRKCQELVELINRLVNAEGEKVLIFTEYRATQAFILYMLRSVLKVEPLLIHGGHSADEKRDAVQRFEEDAQVLISTEAGGEGLNMHRSCHILINYDLPWNPSRISQRIGRLYRYGQMKKVIVFNFCARDTIDNEILGVLFDRLEAIVSAMSRVSTEFSDYDTYAAEVMGELLDRVDISLLLEEAKSGKIERPTERVDAALAEARKAKKMQDEVLLTMTDLELKNAITNSFTTEEVCSIIKRALPFFGIEFSSESGREKFVIRLPDQLKGEFPEFGTRTVIPVTTKRADWRPHTDVVLLDFSSSFVDFIVNSITSPEFEGGYGAFEDPSLPEFFAAFLARFQNDQGRTQSERLILVERGPDGRYSAANHLVKQLLNGTAAEGLPINKSPATKQTELGAARDRAEVLMAEDLSKFLHPNDLVLLAAAERNQSNGPKEVEDAGIETAASMPPV</sequence>
<keyword evidence="3" id="KW-0347">Helicase</keyword>
<evidence type="ECO:0000259" key="7">
    <source>
        <dbReference type="PROSITE" id="PS51194"/>
    </source>
</evidence>
<feature type="domain" description="Helicase ATP-binding" evidence="6">
    <location>
        <begin position="170"/>
        <end position="347"/>
    </location>
</feature>
<dbReference type="Proteomes" id="UP000199615">
    <property type="component" value="Unassembled WGS sequence"/>
</dbReference>
<evidence type="ECO:0000256" key="3">
    <source>
        <dbReference type="ARBA" id="ARBA00022806"/>
    </source>
</evidence>
<dbReference type="PANTHER" id="PTHR45766">
    <property type="entry name" value="DNA ANNEALING HELICASE AND ENDONUCLEASE ZRANB3 FAMILY MEMBER"/>
    <property type="match status" value="1"/>
</dbReference>
<keyword evidence="1" id="KW-0547">Nucleotide-binding</keyword>
<dbReference type="Pfam" id="PF00271">
    <property type="entry name" value="Helicase_C"/>
    <property type="match status" value="1"/>
</dbReference>
<name>A0A1H8NSD3_9BRAD</name>
<dbReference type="SUPFAM" id="SSF52540">
    <property type="entry name" value="P-loop containing nucleoside triphosphate hydrolases"/>
    <property type="match status" value="2"/>
</dbReference>
<gene>
    <name evidence="8" type="ORF">SAMN05444123_102241</name>
</gene>
<dbReference type="PANTHER" id="PTHR45766:SF6">
    <property type="entry name" value="SWI_SNF-RELATED MATRIX-ASSOCIATED ACTIN-DEPENDENT REGULATOR OF CHROMATIN SUBFAMILY A-LIKE PROTEIN 1"/>
    <property type="match status" value="1"/>
</dbReference>
<evidence type="ECO:0000313" key="9">
    <source>
        <dbReference type="Proteomes" id="UP000199615"/>
    </source>
</evidence>
<feature type="domain" description="Helicase C-terminal" evidence="7">
    <location>
        <begin position="517"/>
        <end position="679"/>
    </location>
</feature>
<dbReference type="RefSeq" id="WP_092682060.1">
    <property type="nucleotide sequence ID" value="NZ_FODT01000002.1"/>
</dbReference>
<feature type="region of interest" description="Disordered" evidence="5">
    <location>
        <begin position="939"/>
        <end position="961"/>
    </location>
</feature>
<dbReference type="GO" id="GO:0004386">
    <property type="term" value="F:helicase activity"/>
    <property type="evidence" value="ECO:0007669"/>
    <property type="project" value="UniProtKB-KW"/>
</dbReference>
<organism evidence="8 9">
    <name type="scientific">Rhodopseudomonas pseudopalustris</name>
    <dbReference type="NCBI Taxonomy" id="1513892"/>
    <lineage>
        <taxon>Bacteria</taxon>
        <taxon>Pseudomonadati</taxon>
        <taxon>Pseudomonadota</taxon>
        <taxon>Alphaproteobacteria</taxon>
        <taxon>Hyphomicrobiales</taxon>
        <taxon>Nitrobacteraceae</taxon>
        <taxon>Rhodopseudomonas</taxon>
    </lineage>
</organism>
<dbReference type="CDD" id="cd18011">
    <property type="entry name" value="DEXDc_RapA"/>
    <property type="match status" value="1"/>
</dbReference>
<evidence type="ECO:0000256" key="2">
    <source>
        <dbReference type="ARBA" id="ARBA00022801"/>
    </source>
</evidence>
<dbReference type="GO" id="GO:0016787">
    <property type="term" value="F:hydrolase activity"/>
    <property type="evidence" value="ECO:0007669"/>
    <property type="project" value="UniProtKB-KW"/>
</dbReference>
<protein>
    <submittedName>
        <fullName evidence="8">SNF2 family N-terminal domain-containing protein</fullName>
    </submittedName>
</protein>
<dbReference type="InterPro" id="IPR001650">
    <property type="entry name" value="Helicase_C-like"/>
</dbReference>
<dbReference type="InterPro" id="IPR014001">
    <property type="entry name" value="Helicase_ATP-bd"/>
</dbReference>
<dbReference type="InterPro" id="IPR038718">
    <property type="entry name" value="SNF2-like_sf"/>
</dbReference>
<evidence type="ECO:0000259" key="6">
    <source>
        <dbReference type="PROSITE" id="PS51192"/>
    </source>
</evidence>
<evidence type="ECO:0000256" key="1">
    <source>
        <dbReference type="ARBA" id="ARBA00022741"/>
    </source>
</evidence>
<dbReference type="InterPro" id="IPR000330">
    <property type="entry name" value="SNF2_N"/>
</dbReference>
<proteinExistence type="predicted"/>
<dbReference type="InterPro" id="IPR027417">
    <property type="entry name" value="P-loop_NTPase"/>
</dbReference>
<dbReference type="Gene3D" id="3.40.50.300">
    <property type="entry name" value="P-loop containing nucleotide triphosphate hydrolases"/>
    <property type="match status" value="1"/>
</dbReference>
<evidence type="ECO:0000256" key="5">
    <source>
        <dbReference type="SAM" id="MobiDB-lite"/>
    </source>
</evidence>
<dbReference type="SMART" id="SM00490">
    <property type="entry name" value="HELICc"/>
    <property type="match status" value="1"/>
</dbReference>
<accession>A0A1H8NSD3</accession>
<dbReference type="GO" id="GO:0005524">
    <property type="term" value="F:ATP binding"/>
    <property type="evidence" value="ECO:0007669"/>
    <property type="project" value="UniProtKB-KW"/>
</dbReference>
<dbReference type="AlphaFoldDB" id="A0A1H8NSD3"/>
<dbReference type="InterPro" id="IPR049730">
    <property type="entry name" value="SNF2/RAD54-like_C"/>
</dbReference>
<dbReference type="PROSITE" id="PS51192">
    <property type="entry name" value="HELICASE_ATP_BIND_1"/>
    <property type="match status" value="1"/>
</dbReference>
<keyword evidence="4" id="KW-0067">ATP-binding</keyword>
<dbReference type="CDD" id="cd18793">
    <property type="entry name" value="SF2_C_SNF"/>
    <property type="match status" value="1"/>
</dbReference>
<dbReference type="OrthoDB" id="9814088at2"/>
<keyword evidence="9" id="KW-1185">Reference proteome</keyword>
<dbReference type="Pfam" id="PF00176">
    <property type="entry name" value="SNF2-rel_dom"/>
    <property type="match status" value="1"/>
</dbReference>
<feature type="region of interest" description="Disordered" evidence="5">
    <location>
        <begin position="461"/>
        <end position="487"/>
    </location>
</feature>
<reference evidence="9" key="1">
    <citation type="submission" date="2016-10" db="EMBL/GenBank/DDBJ databases">
        <authorList>
            <person name="Varghese N."/>
            <person name="Submissions S."/>
        </authorList>
    </citation>
    <scope>NUCLEOTIDE SEQUENCE [LARGE SCALE GENOMIC DNA]</scope>
    <source>
        <strain evidence="9">DSM 123</strain>
    </source>
</reference>
<dbReference type="Gene3D" id="3.40.50.10810">
    <property type="entry name" value="Tandem AAA-ATPase domain"/>
    <property type="match status" value="1"/>
</dbReference>
<dbReference type="EMBL" id="FODT01000002">
    <property type="protein sequence ID" value="SEO32293.1"/>
    <property type="molecule type" value="Genomic_DNA"/>
</dbReference>
<keyword evidence="2" id="KW-0378">Hydrolase</keyword>
<dbReference type="PROSITE" id="PS51194">
    <property type="entry name" value="HELICASE_CTER"/>
    <property type="match status" value="1"/>
</dbReference>
<evidence type="ECO:0000313" key="8">
    <source>
        <dbReference type="EMBL" id="SEO32293.1"/>
    </source>
</evidence>
<dbReference type="SMART" id="SM00487">
    <property type="entry name" value="DEXDc"/>
    <property type="match status" value="1"/>
</dbReference>
<dbReference type="InterPro" id="IPR057342">
    <property type="entry name" value="DEXDc_RapA"/>
</dbReference>